<evidence type="ECO:0000256" key="1">
    <source>
        <dbReference type="SAM" id="MobiDB-lite"/>
    </source>
</evidence>
<feature type="region of interest" description="Disordered" evidence="1">
    <location>
        <begin position="57"/>
        <end position="107"/>
    </location>
</feature>
<sequence length="107" mass="11957">LSRGFWPEAKCLFLCSTPSPQVSLVMPPTSANWWLNGRARIATATSSFTLKSSWTQRRGSRSTSPWTTDAASSRTWMGPWVSSPRGRGGRLEGGGRRWSLRWEGGRR</sequence>
<dbReference type="AlphaFoldDB" id="A0A8C0X365"/>
<reference evidence="2" key="1">
    <citation type="submission" date="2023-09" db="UniProtKB">
        <authorList>
            <consortium name="Ensembl"/>
        </authorList>
    </citation>
    <scope>IDENTIFICATION</scope>
</reference>
<evidence type="ECO:0000313" key="2">
    <source>
        <dbReference type="Ensembl" id="ENSCCNP00000021584.1"/>
    </source>
</evidence>
<accession>A0A8C0X365</accession>
<organism evidence="2">
    <name type="scientific">Castor canadensis</name>
    <name type="common">American beaver</name>
    <dbReference type="NCBI Taxonomy" id="51338"/>
    <lineage>
        <taxon>Eukaryota</taxon>
        <taxon>Metazoa</taxon>
        <taxon>Chordata</taxon>
        <taxon>Craniata</taxon>
        <taxon>Vertebrata</taxon>
        <taxon>Euteleostomi</taxon>
        <taxon>Mammalia</taxon>
        <taxon>Eutheria</taxon>
        <taxon>Euarchontoglires</taxon>
        <taxon>Glires</taxon>
        <taxon>Rodentia</taxon>
        <taxon>Castorimorpha</taxon>
        <taxon>Castoridae</taxon>
        <taxon>Castor</taxon>
    </lineage>
</organism>
<dbReference type="Ensembl" id="ENSCCNT00000027745.1">
    <property type="protein sequence ID" value="ENSCCNP00000021584.1"/>
    <property type="gene ID" value="ENSCCNG00000021347.1"/>
</dbReference>
<feature type="compositionally biased region" description="Polar residues" evidence="1">
    <location>
        <begin position="57"/>
        <end position="75"/>
    </location>
</feature>
<proteinExistence type="predicted"/>
<name>A0A8C0X365_CASCN</name>
<protein>
    <submittedName>
        <fullName evidence="2">Uncharacterized protein</fullName>
    </submittedName>
</protein>